<keyword evidence="1" id="KW-0812">Transmembrane</keyword>
<keyword evidence="1" id="KW-0472">Membrane</keyword>
<dbReference type="EMBL" id="UFXZ01000001">
    <property type="protein sequence ID" value="STC87308.1"/>
    <property type="molecule type" value="Genomic_DNA"/>
</dbReference>
<proteinExistence type="predicted"/>
<dbReference type="Proteomes" id="UP000255248">
    <property type="component" value="Unassembled WGS sequence"/>
</dbReference>
<dbReference type="InterPro" id="IPR009707">
    <property type="entry name" value="GlpM/YdgC"/>
</dbReference>
<accession>A0A376DD73</accession>
<dbReference type="Pfam" id="PF06942">
    <property type="entry name" value="GlpM"/>
    <property type="match status" value="1"/>
</dbReference>
<name>A0A376DD73_9GAMM</name>
<dbReference type="AlphaFoldDB" id="A0A376DD73"/>
<feature type="transmembrane region" description="Helical" evidence="1">
    <location>
        <begin position="59"/>
        <end position="79"/>
    </location>
</feature>
<protein>
    <submittedName>
        <fullName evidence="2">Inner membrane protein ydgC</fullName>
    </submittedName>
</protein>
<keyword evidence="1" id="KW-1133">Transmembrane helix</keyword>
<evidence type="ECO:0000313" key="3">
    <source>
        <dbReference type="Proteomes" id="UP000255248"/>
    </source>
</evidence>
<reference evidence="2 3" key="1">
    <citation type="submission" date="2018-06" db="EMBL/GenBank/DDBJ databases">
        <authorList>
            <consortium name="Pathogen Informatics"/>
            <person name="Doyle S."/>
        </authorList>
    </citation>
    <scope>NUCLEOTIDE SEQUENCE [LARGE SCALE GENOMIC DNA]</scope>
    <source>
        <strain evidence="2 3">NCTC12121</strain>
    </source>
</reference>
<gene>
    <name evidence="2" type="primary">ydgC</name>
    <name evidence="2" type="ORF">NCTC12121_01440</name>
</gene>
<evidence type="ECO:0000256" key="1">
    <source>
        <dbReference type="SAM" id="Phobius"/>
    </source>
</evidence>
<evidence type="ECO:0000313" key="2">
    <source>
        <dbReference type="EMBL" id="STC87308.1"/>
    </source>
</evidence>
<sequence length="145" mass="16178">MGLALKAVIGALAVVLIALCSRSKNYYLAGLEPMFPRFVWLTHYIVGRERALDALRHTLLYGLWAIIPYLSYLLLPVFLARTSTTARGAAGRSPPGGIDPTMARLVSTFLRSVTPSMGSNKLSLERWAWHPHGKRDAQIRRYVAR</sequence>
<organism evidence="2 3">
    <name type="scientific">Edwardsiella hoshinae</name>
    <dbReference type="NCBI Taxonomy" id="93378"/>
    <lineage>
        <taxon>Bacteria</taxon>
        <taxon>Pseudomonadati</taxon>
        <taxon>Pseudomonadota</taxon>
        <taxon>Gammaproteobacteria</taxon>
        <taxon>Enterobacterales</taxon>
        <taxon>Hafniaceae</taxon>
        <taxon>Edwardsiella</taxon>
    </lineage>
</organism>